<organism evidence="1 2">
    <name type="scientific">Prolixibacter denitrificans</name>
    <dbReference type="NCBI Taxonomy" id="1541063"/>
    <lineage>
        <taxon>Bacteria</taxon>
        <taxon>Pseudomonadati</taxon>
        <taxon>Bacteroidota</taxon>
        <taxon>Bacteroidia</taxon>
        <taxon>Marinilabiliales</taxon>
        <taxon>Prolixibacteraceae</taxon>
        <taxon>Prolixibacter</taxon>
    </lineage>
</organism>
<comment type="caution">
    <text evidence="1">The sequence shown here is derived from an EMBL/GenBank/DDBJ whole genome shotgun (WGS) entry which is preliminary data.</text>
</comment>
<proteinExistence type="predicted"/>
<reference evidence="1 2" key="1">
    <citation type="submission" date="2018-03" db="EMBL/GenBank/DDBJ databases">
        <title>Genomic Encyclopedia of Archaeal and Bacterial Type Strains, Phase II (KMG-II): from individual species to whole genera.</title>
        <authorList>
            <person name="Goeker M."/>
        </authorList>
    </citation>
    <scope>NUCLEOTIDE SEQUENCE [LARGE SCALE GENOMIC DNA]</scope>
    <source>
        <strain evidence="1 2">DSM 27267</strain>
    </source>
</reference>
<dbReference type="EMBL" id="PYGC01000001">
    <property type="protein sequence ID" value="PSK85437.1"/>
    <property type="molecule type" value="Genomic_DNA"/>
</dbReference>
<protein>
    <submittedName>
        <fullName evidence="1">Uncharacterized protein</fullName>
    </submittedName>
</protein>
<name>A0A2P8CKE2_9BACT</name>
<sequence>MFQKWPVKYFIFTPVKFYGILYVIYRRIKTIQLTNCFLIFPFEKGHFKNVLKKHPMKNLHYLLFFVLLVTSCASPKKYLANQNYDAAIGKAVHKLLKSPRKAELMATIDRAYKLANQQDLERVKFLEQEGSPRNYDEAVDIYRRLKNRQALVNTVTPFRYNGKVYDYPLVDYDQKLIASKRKAADYLYAHGNKLMQNGDKESFRKAYEAFRKVKEYTSDYTDIDQKMAEAHDKGMSRVLVQAINNTHLKFSPQFMDNLLTIDNSGLNSDWVEYDFRDMDRQMQYDYYVNINLNNIQISPDQSEEKDYTEQKKVEDGWNYALDSRGNVMKDSLGNDIKIKKYKELKCTVIETHQHKTCQVNGVVEYLQNNPSKLLRKVPIGTNLDFDHSWARAVGDLGALSEESKKKCQVKAMPFPSNLDMVYEGTDKLKLAITNVIRNNRRFIY</sequence>
<gene>
    <name evidence="1" type="ORF">CLV93_101393</name>
</gene>
<evidence type="ECO:0000313" key="2">
    <source>
        <dbReference type="Proteomes" id="UP000240621"/>
    </source>
</evidence>
<dbReference type="AlphaFoldDB" id="A0A2P8CKE2"/>
<accession>A0A2P8CKE2</accession>
<dbReference type="Proteomes" id="UP000240621">
    <property type="component" value="Unassembled WGS sequence"/>
</dbReference>
<evidence type="ECO:0000313" key="1">
    <source>
        <dbReference type="EMBL" id="PSK85437.1"/>
    </source>
</evidence>